<name>H1D0E8_9FIRM</name>
<dbReference type="PANTHER" id="PTHR30237:SF2">
    <property type="entry name" value="MUREIN TETRAPEPTIDE CARBOXYPEPTIDASE"/>
    <property type="match status" value="1"/>
</dbReference>
<dbReference type="HOGENOM" id="CLU_034346_3_1_9"/>
<dbReference type="CDD" id="cd07025">
    <property type="entry name" value="Peptidase_S66"/>
    <property type="match status" value="1"/>
</dbReference>
<dbReference type="PATRIC" id="fig|742743.3.peg.1101"/>
<protein>
    <recommendedName>
        <fullName evidence="11">LD-carboxypeptidase</fullName>
    </recommendedName>
</protein>
<dbReference type="Gene3D" id="3.40.50.10740">
    <property type="entry name" value="Class I glutamine amidotransferase-like"/>
    <property type="match status" value="1"/>
</dbReference>
<dbReference type="GO" id="GO:0006508">
    <property type="term" value="P:proteolysis"/>
    <property type="evidence" value="ECO:0007669"/>
    <property type="project" value="UniProtKB-KW"/>
</dbReference>
<evidence type="ECO:0000259" key="8">
    <source>
        <dbReference type="Pfam" id="PF17676"/>
    </source>
</evidence>
<dbReference type="InterPro" id="IPR029062">
    <property type="entry name" value="Class_I_gatase-like"/>
</dbReference>
<dbReference type="STRING" id="742743.HMPREF9453_01086"/>
<dbReference type="Gene3D" id="3.50.30.60">
    <property type="entry name" value="LD-carboxypeptidase A C-terminal domain-like"/>
    <property type="match status" value="1"/>
</dbReference>
<dbReference type="InterPro" id="IPR027461">
    <property type="entry name" value="Carboxypeptidase_A_C_sf"/>
</dbReference>
<evidence type="ECO:0000256" key="2">
    <source>
        <dbReference type="ARBA" id="ARBA00022645"/>
    </source>
</evidence>
<dbReference type="RefSeq" id="WP_008859581.1">
    <property type="nucleotide sequence ID" value="NZ_JH591188.1"/>
</dbReference>
<dbReference type="InterPro" id="IPR027478">
    <property type="entry name" value="LdcA_N"/>
</dbReference>
<dbReference type="eggNOG" id="COG1619">
    <property type="taxonomic scope" value="Bacteria"/>
</dbReference>
<dbReference type="GO" id="GO:0004180">
    <property type="term" value="F:carboxypeptidase activity"/>
    <property type="evidence" value="ECO:0007669"/>
    <property type="project" value="UniProtKB-KW"/>
</dbReference>
<feature type="domain" description="LD-carboxypeptidase N-terminal" evidence="7">
    <location>
        <begin position="54"/>
        <end position="170"/>
    </location>
</feature>
<feature type="active site" description="Nucleophile" evidence="6">
    <location>
        <position position="150"/>
    </location>
</feature>
<keyword evidence="2" id="KW-0121">Carboxypeptidase</keyword>
<gene>
    <name evidence="9" type="ORF">HMPREF9453_01086</name>
</gene>
<dbReference type="OrthoDB" id="9807329at2"/>
<dbReference type="InterPro" id="IPR040449">
    <property type="entry name" value="Peptidase_S66_N"/>
</dbReference>
<evidence type="ECO:0000256" key="6">
    <source>
        <dbReference type="PIRSR" id="PIRSR028757-1"/>
    </source>
</evidence>
<dbReference type="InterPro" id="IPR040921">
    <property type="entry name" value="Peptidase_S66C"/>
</dbReference>
<dbReference type="SUPFAM" id="SSF52317">
    <property type="entry name" value="Class I glutamine amidotransferase-like"/>
    <property type="match status" value="1"/>
</dbReference>
<dbReference type="AlphaFoldDB" id="H1D0E8"/>
<evidence type="ECO:0000256" key="1">
    <source>
        <dbReference type="ARBA" id="ARBA00010233"/>
    </source>
</evidence>
<proteinExistence type="inferred from homology"/>
<dbReference type="Pfam" id="PF17676">
    <property type="entry name" value="Peptidase_S66C"/>
    <property type="match status" value="1"/>
</dbReference>
<evidence type="ECO:0008006" key="11">
    <source>
        <dbReference type="Google" id="ProtNLM"/>
    </source>
</evidence>
<evidence type="ECO:0000256" key="5">
    <source>
        <dbReference type="ARBA" id="ARBA00022825"/>
    </source>
</evidence>
<dbReference type="PIRSF" id="PIRSF028757">
    <property type="entry name" value="LD-carboxypeptidase"/>
    <property type="match status" value="1"/>
</dbReference>
<comment type="caution">
    <text evidence="9">The sequence shown here is derived from an EMBL/GenBank/DDBJ whole genome shotgun (WGS) entry which is preliminary data.</text>
</comment>
<accession>H1D0E8</accession>
<evidence type="ECO:0000256" key="4">
    <source>
        <dbReference type="ARBA" id="ARBA00022801"/>
    </source>
</evidence>
<dbReference type="Pfam" id="PF02016">
    <property type="entry name" value="Peptidase_S66"/>
    <property type="match status" value="1"/>
</dbReference>
<comment type="similarity">
    <text evidence="1">Belongs to the peptidase S66 family.</text>
</comment>
<keyword evidence="10" id="KW-1185">Reference proteome</keyword>
<reference evidence="9 10" key="1">
    <citation type="submission" date="2011-11" db="EMBL/GenBank/DDBJ databases">
        <title>The Genome Sequence of Dialister succinatiphilus YIT 11850.</title>
        <authorList>
            <consortium name="The Broad Institute Genome Sequencing Platform"/>
            <person name="Earl A."/>
            <person name="Ward D."/>
            <person name="Feldgarden M."/>
            <person name="Gevers D."/>
            <person name="Morotomi M."/>
            <person name="Young S.K."/>
            <person name="Zeng Q."/>
            <person name="Gargeya S."/>
            <person name="Fitzgerald M."/>
            <person name="Haas B."/>
            <person name="Abouelleil A."/>
            <person name="Alvarado L."/>
            <person name="Arachchi H.M."/>
            <person name="Berlin A."/>
            <person name="Brown A."/>
            <person name="Chapman S.B."/>
            <person name="Dunbar C."/>
            <person name="Gearin G."/>
            <person name="Goldberg J."/>
            <person name="Griggs A."/>
            <person name="Gujja S."/>
            <person name="Heiman D."/>
            <person name="Howarth C."/>
            <person name="Lui A."/>
            <person name="MacDonald P.J.P."/>
            <person name="Montmayeur A."/>
            <person name="Murphy C."/>
            <person name="Neiman D."/>
            <person name="Pearson M."/>
            <person name="Priest M."/>
            <person name="Roberts A."/>
            <person name="Saif S."/>
            <person name="Shea T."/>
            <person name="Sisk P."/>
            <person name="Stolte C."/>
            <person name="Sykes S."/>
            <person name="Wortman J."/>
            <person name="Nusbaum C."/>
            <person name="Birren B."/>
        </authorList>
    </citation>
    <scope>NUCLEOTIDE SEQUENCE [LARGE SCALE GENOMIC DNA]</scope>
    <source>
        <strain evidence="9 10">YIT 11850</strain>
    </source>
</reference>
<dbReference type="MEROPS" id="S66.001"/>
<dbReference type="PANTHER" id="PTHR30237">
    <property type="entry name" value="MURAMOYLTETRAPEPTIDE CARBOXYPEPTIDASE"/>
    <property type="match status" value="1"/>
</dbReference>
<evidence type="ECO:0000313" key="10">
    <source>
        <dbReference type="Proteomes" id="UP000003277"/>
    </source>
</evidence>
<evidence type="ECO:0000256" key="3">
    <source>
        <dbReference type="ARBA" id="ARBA00022670"/>
    </source>
</evidence>
<keyword evidence="4" id="KW-0378">Hydrolase</keyword>
<dbReference type="Proteomes" id="UP000003277">
    <property type="component" value="Unassembled WGS sequence"/>
</dbReference>
<dbReference type="InterPro" id="IPR003507">
    <property type="entry name" value="S66_fam"/>
</dbReference>
<dbReference type="EMBL" id="ADLT01000033">
    <property type="protein sequence ID" value="EHO63004.1"/>
    <property type="molecule type" value="Genomic_DNA"/>
</dbReference>
<keyword evidence="5" id="KW-0720">Serine protease</keyword>
<organism evidence="9 10">
    <name type="scientific">Dialister succinatiphilus YIT 11850</name>
    <dbReference type="NCBI Taxonomy" id="742743"/>
    <lineage>
        <taxon>Bacteria</taxon>
        <taxon>Bacillati</taxon>
        <taxon>Bacillota</taxon>
        <taxon>Negativicutes</taxon>
        <taxon>Veillonellales</taxon>
        <taxon>Veillonellaceae</taxon>
        <taxon>Dialister</taxon>
    </lineage>
</organism>
<evidence type="ECO:0000313" key="9">
    <source>
        <dbReference type="EMBL" id="EHO63004.1"/>
    </source>
</evidence>
<feature type="domain" description="LD-carboxypeptidase C-terminal" evidence="8">
    <location>
        <begin position="219"/>
        <end position="333"/>
    </location>
</feature>
<feature type="active site" description="Charge relay system" evidence="6">
    <location>
        <position position="250"/>
    </location>
</feature>
<keyword evidence="3" id="KW-0645">Protease</keyword>
<dbReference type="SUPFAM" id="SSF141986">
    <property type="entry name" value="LD-carboxypeptidase A C-terminal domain-like"/>
    <property type="match status" value="1"/>
</dbReference>
<feature type="active site" description="Charge relay system" evidence="6">
    <location>
        <position position="318"/>
    </location>
</feature>
<evidence type="ECO:0000259" key="7">
    <source>
        <dbReference type="Pfam" id="PF02016"/>
    </source>
</evidence>
<dbReference type="GO" id="GO:0008236">
    <property type="term" value="F:serine-type peptidase activity"/>
    <property type="evidence" value="ECO:0007669"/>
    <property type="project" value="UniProtKB-KW"/>
</dbReference>
<sequence>MHGLHIWFKKYEFYILPLLIIGAVLLLVRLFSAAPDTGTREREKVLPLKEGDTIGILAPAAHGGMTDYNRSIELLESLGYKVKLAPSVTDDYGYLAGSDEERAKDLNDFFKDDSVKAIVCLRGGYGSARLLDKLDYDMIAHHPKMLIGFSDITALHAAIGEKSGIVTIHGPMMSSFKGDNYTAFTLYNFENGLSGSLPKGDIRLPAGKTLKTLTPGDATGIVEGGNLTVLASLCGTPYELKGNGAILLLEDTGEDPYRVDRMMEQLYQSGLLSRVSAIAYGDFYGASPVGEEFSIHDVLAYYAKLSGKPAIEGVPAGHGPDNLFLPLGVKATIHAKEDGSAVFSYDESYLK</sequence>